<evidence type="ECO:0000313" key="2">
    <source>
        <dbReference type="Proteomes" id="UP000237271"/>
    </source>
</evidence>
<accession>A0A2P4WZW0</accession>
<dbReference type="Pfam" id="PF13637">
    <property type="entry name" value="Ank_4"/>
    <property type="match status" value="1"/>
</dbReference>
<dbReference type="EMBL" id="NCKW01020148">
    <property type="protein sequence ID" value="POM58815.1"/>
    <property type="molecule type" value="Genomic_DNA"/>
</dbReference>
<evidence type="ECO:0000313" key="1">
    <source>
        <dbReference type="EMBL" id="POM58815.1"/>
    </source>
</evidence>
<proteinExistence type="predicted"/>
<dbReference type="Gene3D" id="1.25.40.20">
    <property type="entry name" value="Ankyrin repeat-containing domain"/>
    <property type="match status" value="1"/>
</dbReference>
<keyword evidence="2" id="KW-1185">Reference proteome</keyword>
<reference evidence="1 2" key="1">
    <citation type="journal article" date="2017" name="Genome Biol. Evol.">
        <title>Phytophthora megakarya and P. palmivora, closely related causal agents of cacao black pod rot, underwent increases in genome sizes and gene numbers by different mechanisms.</title>
        <authorList>
            <person name="Ali S.S."/>
            <person name="Shao J."/>
            <person name="Lary D.J."/>
            <person name="Kronmiller B."/>
            <person name="Shen D."/>
            <person name="Strem M.D."/>
            <person name="Amoako-Attah I."/>
            <person name="Akrofi A.Y."/>
            <person name="Begoude B.A."/>
            <person name="Ten Hoopen G.M."/>
            <person name="Coulibaly K."/>
            <person name="Kebe B.I."/>
            <person name="Melnick R.L."/>
            <person name="Guiltinan M.J."/>
            <person name="Tyler B.M."/>
            <person name="Meinhardt L.W."/>
            <person name="Bailey B.A."/>
        </authorList>
    </citation>
    <scope>NUCLEOTIDE SEQUENCE [LARGE SCALE GENOMIC DNA]</scope>
    <source>
        <strain evidence="2">sbr112.9</strain>
    </source>
</reference>
<dbReference type="OrthoDB" id="67499at2759"/>
<gene>
    <name evidence="1" type="ORF">PHPALM_36489</name>
</gene>
<dbReference type="InterPro" id="IPR036770">
    <property type="entry name" value="Ankyrin_rpt-contain_sf"/>
</dbReference>
<organism evidence="1 2">
    <name type="scientific">Phytophthora palmivora</name>
    <dbReference type="NCBI Taxonomy" id="4796"/>
    <lineage>
        <taxon>Eukaryota</taxon>
        <taxon>Sar</taxon>
        <taxon>Stramenopiles</taxon>
        <taxon>Oomycota</taxon>
        <taxon>Peronosporomycetes</taxon>
        <taxon>Peronosporales</taxon>
        <taxon>Peronosporaceae</taxon>
        <taxon>Phytophthora</taxon>
    </lineage>
</organism>
<dbReference type="InterPro" id="IPR052050">
    <property type="entry name" value="SecEffector_AnkRepeat"/>
</dbReference>
<dbReference type="Proteomes" id="UP000237271">
    <property type="component" value="Unassembled WGS sequence"/>
</dbReference>
<name>A0A2P4WZW0_9STRA</name>
<dbReference type="SUPFAM" id="SSF140860">
    <property type="entry name" value="Pseudo ankyrin repeat-like"/>
    <property type="match status" value="1"/>
</dbReference>
<dbReference type="AlphaFoldDB" id="A0A2P4WZW0"/>
<dbReference type="PANTHER" id="PTHR46586">
    <property type="entry name" value="ANKYRIN REPEAT-CONTAINING PROTEIN"/>
    <property type="match status" value="1"/>
</dbReference>
<dbReference type="PANTHER" id="PTHR46586:SF3">
    <property type="entry name" value="ANKYRIN REPEAT-CONTAINING PROTEIN"/>
    <property type="match status" value="1"/>
</dbReference>
<dbReference type="InterPro" id="IPR002110">
    <property type="entry name" value="Ankyrin_rpt"/>
</dbReference>
<sequence>MDKAMDNAAKNGYLDVVKWLHVNRTEGCTVDAMNEAAASGHLHVVRWLQQNRHEGCTAIALTRALMHAHFEVVLFLHAHVFEDFSFVGTTTVRHSCLELVQWLLYHYADKLAGCKFEIPTSDWRFNEWCAEINMRRLH</sequence>
<comment type="caution">
    <text evidence="1">The sequence shown here is derived from an EMBL/GenBank/DDBJ whole genome shotgun (WGS) entry which is preliminary data.</text>
</comment>
<protein>
    <submittedName>
        <fullName evidence="1">Uncharacterized protein</fullName>
    </submittedName>
</protein>